<dbReference type="KEGG" id="vcn:VOLCADRAFT_90342"/>
<keyword evidence="4" id="KW-1185">Reference proteome</keyword>
<proteinExistence type="predicted"/>
<name>D8TU43_VOLCA</name>
<evidence type="ECO:0000256" key="1">
    <source>
        <dbReference type="SAM" id="MobiDB-lite"/>
    </source>
</evidence>
<feature type="transmembrane region" description="Helical" evidence="2">
    <location>
        <begin position="91"/>
        <end position="114"/>
    </location>
</feature>
<sequence length="251" mass="26798">MPPFSPCHHQNDGQPLLINTQSPEHVCMLQSELDNFRLTGDLYGTQAGEDWPPAWPSGPPPTATVVFAALGAAGALSAITALAATVRHSLVLLNIHLGLLALLMVCLVAAVAAYDNADGESGEVIPDMASSGRRRRHISESTGGGSDSNSVRGDLHDALLEYKWADAVVLSVETLTLLMGCLLHSAYMRADERAEDLEEGLLAGSSAPLLTSSTAEAPAGRDHHRQCLVRHHKTIDVSFLRDQLYCVESLC</sequence>
<evidence type="ECO:0000256" key="2">
    <source>
        <dbReference type="SAM" id="Phobius"/>
    </source>
</evidence>
<dbReference type="EMBL" id="GL378337">
    <property type="protein sequence ID" value="EFJ49076.1"/>
    <property type="molecule type" value="Genomic_DNA"/>
</dbReference>
<accession>D8TU43</accession>
<dbReference type="GeneID" id="9619043"/>
<gene>
    <name evidence="3" type="ORF">VOLCADRAFT_90342</name>
</gene>
<keyword evidence="2" id="KW-0812">Transmembrane</keyword>
<organism evidence="4">
    <name type="scientific">Volvox carteri f. nagariensis</name>
    <dbReference type="NCBI Taxonomy" id="3068"/>
    <lineage>
        <taxon>Eukaryota</taxon>
        <taxon>Viridiplantae</taxon>
        <taxon>Chlorophyta</taxon>
        <taxon>core chlorophytes</taxon>
        <taxon>Chlorophyceae</taxon>
        <taxon>CS clade</taxon>
        <taxon>Chlamydomonadales</taxon>
        <taxon>Volvocaceae</taxon>
        <taxon>Volvox</taxon>
    </lineage>
</organism>
<feature type="transmembrane region" description="Helical" evidence="2">
    <location>
        <begin position="164"/>
        <end position="183"/>
    </location>
</feature>
<dbReference type="InParanoid" id="D8TU43"/>
<feature type="region of interest" description="Disordered" evidence="1">
    <location>
        <begin position="123"/>
        <end position="150"/>
    </location>
</feature>
<reference evidence="3 4" key="1">
    <citation type="journal article" date="2010" name="Science">
        <title>Genomic analysis of organismal complexity in the multicellular green alga Volvox carteri.</title>
        <authorList>
            <person name="Prochnik S.E."/>
            <person name="Umen J."/>
            <person name="Nedelcu A.M."/>
            <person name="Hallmann A."/>
            <person name="Miller S.M."/>
            <person name="Nishii I."/>
            <person name="Ferris P."/>
            <person name="Kuo A."/>
            <person name="Mitros T."/>
            <person name="Fritz-Laylin L.K."/>
            <person name="Hellsten U."/>
            <person name="Chapman J."/>
            <person name="Simakov O."/>
            <person name="Rensing S.A."/>
            <person name="Terry A."/>
            <person name="Pangilinan J."/>
            <person name="Kapitonov V."/>
            <person name="Jurka J."/>
            <person name="Salamov A."/>
            <person name="Shapiro H."/>
            <person name="Schmutz J."/>
            <person name="Grimwood J."/>
            <person name="Lindquist E."/>
            <person name="Lucas S."/>
            <person name="Grigoriev I.V."/>
            <person name="Schmitt R."/>
            <person name="Kirk D."/>
            <person name="Rokhsar D.S."/>
        </authorList>
    </citation>
    <scope>NUCLEOTIDE SEQUENCE [LARGE SCALE GENOMIC DNA]</scope>
    <source>
        <strain evidence="4">f. Nagariensis / Eve</strain>
    </source>
</reference>
<dbReference type="STRING" id="3068.D8TU43"/>
<dbReference type="OrthoDB" id="551448at2759"/>
<feature type="transmembrane region" description="Helical" evidence="2">
    <location>
        <begin position="63"/>
        <end position="84"/>
    </location>
</feature>
<dbReference type="RefSeq" id="XP_002949973.1">
    <property type="nucleotide sequence ID" value="XM_002949927.1"/>
</dbReference>
<dbReference type="AlphaFoldDB" id="D8TU43"/>
<keyword evidence="2" id="KW-1133">Transmembrane helix</keyword>
<keyword evidence="2" id="KW-0472">Membrane</keyword>
<evidence type="ECO:0000313" key="4">
    <source>
        <dbReference type="Proteomes" id="UP000001058"/>
    </source>
</evidence>
<protein>
    <submittedName>
        <fullName evidence="3">Uncharacterized protein</fullName>
    </submittedName>
</protein>
<dbReference type="Proteomes" id="UP000001058">
    <property type="component" value="Unassembled WGS sequence"/>
</dbReference>
<evidence type="ECO:0000313" key="3">
    <source>
        <dbReference type="EMBL" id="EFJ49076.1"/>
    </source>
</evidence>